<reference evidence="1" key="1">
    <citation type="submission" date="2022-08" db="EMBL/GenBank/DDBJ databases">
        <authorList>
            <person name="Kallberg Y."/>
            <person name="Tangrot J."/>
            <person name="Rosling A."/>
        </authorList>
    </citation>
    <scope>NUCLEOTIDE SEQUENCE</scope>
    <source>
        <strain evidence="1">Wild A</strain>
    </source>
</reference>
<organism evidence="1 2">
    <name type="scientific">Funneliformis geosporum</name>
    <dbReference type="NCBI Taxonomy" id="1117311"/>
    <lineage>
        <taxon>Eukaryota</taxon>
        <taxon>Fungi</taxon>
        <taxon>Fungi incertae sedis</taxon>
        <taxon>Mucoromycota</taxon>
        <taxon>Glomeromycotina</taxon>
        <taxon>Glomeromycetes</taxon>
        <taxon>Glomerales</taxon>
        <taxon>Glomeraceae</taxon>
        <taxon>Funneliformis</taxon>
    </lineage>
</organism>
<protein>
    <submittedName>
        <fullName evidence="1">17544_t:CDS:1</fullName>
    </submittedName>
</protein>
<gene>
    <name evidence="1" type="ORF">FWILDA_LOCUS10145</name>
</gene>
<accession>A0A9W4WV90</accession>
<name>A0A9W4WV90_9GLOM</name>
<dbReference type="AlphaFoldDB" id="A0A9W4WV90"/>
<dbReference type="Proteomes" id="UP001153678">
    <property type="component" value="Unassembled WGS sequence"/>
</dbReference>
<dbReference type="EMBL" id="CAMKVN010002541">
    <property type="protein sequence ID" value="CAI2181558.1"/>
    <property type="molecule type" value="Genomic_DNA"/>
</dbReference>
<evidence type="ECO:0000313" key="1">
    <source>
        <dbReference type="EMBL" id="CAI2181558.1"/>
    </source>
</evidence>
<evidence type="ECO:0000313" key="2">
    <source>
        <dbReference type="Proteomes" id="UP001153678"/>
    </source>
</evidence>
<comment type="caution">
    <text evidence="1">The sequence shown here is derived from an EMBL/GenBank/DDBJ whole genome shotgun (WGS) entry which is preliminary data.</text>
</comment>
<proteinExistence type="predicted"/>
<sequence>MYYLDKITPNESPEFWIASLCLSLIYTTFQTEVSDINKQQVEELFNNYDNKD</sequence>
<keyword evidence="2" id="KW-1185">Reference proteome</keyword>